<evidence type="ECO:0000259" key="1">
    <source>
        <dbReference type="Pfam" id="PF01370"/>
    </source>
</evidence>
<keyword evidence="3" id="KW-1185">Reference proteome</keyword>
<dbReference type="AlphaFoldDB" id="K9TY52"/>
<dbReference type="SUPFAM" id="SSF51735">
    <property type="entry name" value="NAD(P)-binding Rossmann-fold domains"/>
    <property type="match status" value="1"/>
</dbReference>
<proteinExistence type="predicted"/>
<dbReference type="HOGENOM" id="CLU_045675_0_0_3"/>
<dbReference type="PATRIC" id="fig|251229.3.peg.1874"/>
<protein>
    <submittedName>
        <fullName evidence="2">NAD-dependent epimerase/dehydratase</fullName>
    </submittedName>
</protein>
<name>K9TY52_CHRTP</name>
<dbReference type="InterPro" id="IPR036291">
    <property type="entry name" value="NAD(P)-bd_dom_sf"/>
</dbReference>
<dbReference type="KEGG" id="cthe:Chro_1589"/>
<evidence type="ECO:0000313" key="3">
    <source>
        <dbReference type="Proteomes" id="UP000010384"/>
    </source>
</evidence>
<gene>
    <name evidence="2" type="ORF">Chro_1589</name>
</gene>
<accession>K9TY52</accession>
<dbReference type="RefSeq" id="WP_015153659.1">
    <property type="nucleotide sequence ID" value="NC_019695.1"/>
</dbReference>
<dbReference type="Gene3D" id="3.40.50.720">
    <property type="entry name" value="NAD(P)-binding Rossmann-like Domain"/>
    <property type="match status" value="1"/>
</dbReference>
<reference evidence="2 3" key="1">
    <citation type="submission" date="2012-06" db="EMBL/GenBank/DDBJ databases">
        <title>Finished chromosome of genome of Chroococcidiopsis thermalis PCC 7203.</title>
        <authorList>
            <consortium name="US DOE Joint Genome Institute"/>
            <person name="Gugger M."/>
            <person name="Coursin T."/>
            <person name="Rippka R."/>
            <person name="Tandeau De Marsac N."/>
            <person name="Huntemann M."/>
            <person name="Wei C.-L."/>
            <person name="Han J."/>
            <person name="Detter J.C."/>
            <person name="Han C."/>
            <person name="Tapia R."/>
            <person name="Davenport K."/>
            <person name="Daligault H."/>
            <person name="Erkkila T."/>
            <person name="Gu W."/>
            <person name="Munk A.C.C."/>
            <person name="Teshima H."/>
            <person name="Xu Y."/>
            <person name="Chain P."/>
            <person name="Chen A."/>
            <person name="Krypides N."/>
            <person name="Mavromatis K."/>
            <person name="Markowitz V."/>
            <person name="Szeto E."/>
            <person name="Ivanova N."/>
            <person name="Mikhailova N."/>
            <person name="Ovchinnikova G."/>
            <person name="Pagani I."/>
            <person name="Pati A."/>
            <person name="Goodwin L."/>
            <person name="Peters L."/>
            <person name="Pitluck S."/>
            <person name="Woyke T."/>
            <person name="Kerfeld C."/>
        </authorList>
    </citation>
    <scope>NUCLEOTIDE SEQUENCE [LARGE SCALE GENOMIC DNA]</scope>
    <source>
        <strain evidence="2 3">PCC 7203</strain>
    </source>
</reference>
<dbReference type="PANTHER" id="PTHR43245">
    <property type="entry name" value="BIFUNCTIONAL POLYMYXIN RESISTANCE PROTEIN ARNA"/>
    <property type="match status" value="1"/>
</dbReference>
<dbReference type="InParanoid" id="K9TY52"/>
<sequence>MKILVIGGTNFIGPAVVRQLYAMGHEVTVFHRGKTAADLPEGIQHILGDRSALSQMKSEFERLSPQVVVDMFPYTEADAIALMNIFQGIAERVVAISSMDVYRAYAVFLQIESTPVEPVPLTENSALRQQLHLFREMAERPLNAPADYEKILVERVVMNSADLTGTIVRLPMVYGTQDPLNRLFPYLKRMDEDRPAIVLPESIAQWRGSYGYVENVAYAIALAATNERAKGRIYHVADAEVLTEAERLSRVGRVAGWQGKIVTVATESLPTDWNLPYNTAQYWLVDTTRIRQELGYSEVVTLEKALKTTIDWQRSHPPTEISPWTGKELLDYATEDRILKSI</sequence>
<dbReference type="InterPro" id="IPR001509">
    <property type="entry name" value="Epimerase_deHydtase"/>
</dbReference>
<dbReference type="OrthoDB" id="9809586at2"/>
<organism evidence="2 3">
    <name type="scientific">Chroococcidiopsis thermalis (strain PCC 7203)</name>
    <dbReference type="NCBI Taxonomy" id="251229"/>
    <lineage>
        <taxon>Bacteria</taxon>
        <taxon>Bacillati</taxon>
        <taxon>Cyanobacteriota</taxon>
        <taxon>Cyanophyceae</taxon>
        <taxon>Chroococcidiopsidales</taxon>
        <taxon>Chroococcidiopsidaceae</taxon>
        <taxon>Chroococcidiopsis</taxon>
    </lineage>
</organism>
<dbReference type="Pfam" id="PF01370">
    <property type="entry name" value="Epimerase"/>
    <property type="match status" value="1"/>
</dbReference>
<dbReference type="EMBL" id="CP003597">
    <property type="protein sequence ID" value="AFY87111.1"/>
    <property type="molecule type" value="Genomic_DNA"/>
</dbReference>
<dbReference type="InterPro" id="IPR050177">
    <property type="entry name" value="Lipid_A_modif_metabolic_enz"/>
</dbReference>
<dbReference type="STRING" id="251229.Chro_1589"/>
<dbReference type="Proteomes" id="UP000010384">
    <property type="component" value="Chromosome"/>
</dbReference>
<dbReference type="eggNOG" id="COG0451">
    <property type="taxonomic scope" value="Bacteria"/>
</dbReference>
<feature type="domain" description="NAD-dependent epimerase/dehydratase" evidence="1">
    <location>
        <begin position="3"/>
        <end position="237"/>
    </location>
</feature>
<evidence type="ECO:0000313" key="2">
    <source>
        <dbReference type="EMBL" id="AFY87111.1"/>
    </source>
</evidence>